<sequence>MTNEGSARSRPKRWRMSRGLHQPERVFNAKWLQLNANQPTFSDEIDLRISSSCTSIPNESIYMKMSH</sequence>
<evidence type="ECO:0000313" key="1">
    <source>
        <dbReference type="EMBL" id="VEL25275.1"/>
    </source>
</evidence>
<protein>
    <submittedName>
        <fullName evidence="1">Uncharacterized protein</fullName>
    </submittedName>
</protein>
<proteinExistence type="predicted"/>
<dbReference type="AlphaFoldDB" id="A0A3S5AC23"/>
<dbReference type="EMBL" id="CAAALY010072760">
    <property type="protein sequence ID" value="VEL25275.1"/>
    <property type="molecule type" value="Genomic_DNA"/>
</dbReference>
<accession>A0A3S5AC23</accession>
<dbReference type="Proteomes" id="UP000784294">
    <property type="component" value="Unassembled WGS sequence"/>
</dbReference>
<name>A0A3S5AC23_9PLAT</name>
<keyword evidence="2" id="KW-1185">Reference proteome</keyword>
<reference evidence="1" key="1">
    <citation type="submission" date="2018-11" db="EMBL/GenBank/DDBJ databases">
        <authorList>
            <consortium name="Pathogen Informatics"/>
        </authorList>
    </citation>
    <scope>NUCLEOTIDE SEQUENCE</scope>
</reference>
<comment type="caution">
    <text evidence="1">The sequence shown here is derived from an EMBL/GenBank/DDBJ whole genome shotgun (WGS) entry which is preliminary data.</text>
</comment>
<evidence type="ECO:0000313" key="2">
    <source>
        <dbReference type="Proteomes" id="UP000784294"/>
    </source>
</evidence>
<gene>
    <name evidence="1" type="ORF">PXEA_LOCUS18715</name>
</gene>
<organism evidence="1 2">
    <name type="scientific">Protopolystoma xenopodis</name>
    <dbReference type="NCBI Taxonomy" id="117903"/>
    <lineage>
        <taxon>Eukaryota</taxon>
        <taxon>Metazoa</taxon>
        <taxon>Spiralia</taxon>
        <taxon>Lophotrochozoa</taxon>
        <taxon>Platyhelminthes</taxon>
        <taxon>Monogenea</taxon>
        <taxon>Polyopisthocotylea</taxon>
        <taxon>Polystomatidea</taxon>
        <taxon>Polystomatidae</taxon>
        <taxon>Protopolystoma</taxon>
    </lineage>
</organism>